<dbReference type="EMBL" id="LR797241">
    <property type="protein sequence ID" value="CAB4196007.1"/>
    <property type="molecule type" value="Genomic_DNA"/>
</dbReference>
<evidence type="ECO:0000313" key="5">
    <source>
        <dbReference type="EMBL" id="CAB4196007.1"/>
    </source>
</evidence>
<dbReference type="EMBL" id="LR798365">
    <property type="protein sequence ID" value="CAB5226653.1"/>
    <property type="molecule type" value="Genomic_DNA"/>
</dbReference>
<dbReference type="EMBL" id="LR797365">
    <property type="protein sequence ID" value="CAB4210890.1"/>
    <property type="molecule type" value="Genomic_DNA"/>
</dbReference>
<evidence type="ECO:0000313" key="4">
    <source>
        <dbReference type="EMBL" id="CAB4190132.1"/>
    </source>
</evidence>
<dbReference type="EMBL" id="LR797015">
    <property type="protein sequence ID" value="CAB4181329.1"/>
    <property type="molecule type" value="Genomic_DNA"/>
</dbReference>
<reference evidence="7" key="1">
    <citation type="submission" date="2020-05" db="EMBL/GenBank/DDBJ databases">
        <authorList>
            <person name="Chiriac C."/>
            <person name="Salcher M."/>
            <person name="Ghai R."/>
            <person name="Kavagutti S V."/>
        </authorList>
    </citation>
    <scope>NUCLEOTIDE SEQUENCE</scope>
</reference>
<dbReference type="EMBL" id="LR797154">
    <property type="protein sequence ID" value="CAB4190132.1"/>
    <property type="molecule type" value="Genomic_DNA"/>
</dbReference>
<accession>A0A6J7XCG6</accession>
<organism evidence="7">
    <name type="scientific">uncultured Caudovirales phage</name>
    <dbReference type="NCBI Taxonomy" id="2100421"/>
    <lineage>
        <taxon>Viruses</taxon>
        <taxon>Duplodnaviria</taxon>
        <taxon>Heunggongvirae</taxon>
        <taxon>Uroviricota</taxon>
        <taxon>Caudoviricetes</taxon>
        <taxon>Peduoviridae</taxon>
        <taxon>Maltschvirus</taxon>
        <taxon>Maltschvirus maltsch</taxon>
    </lineage>
</organism>
<dbReference type="EMBL" id="LR796628">
    <property type="protein sequence ID" value="CAB4156234.1"/>
    <property type="molecule type" value="Genomic_DNA"/>
</dbReference>
<sequence>MNWLMKKLFGKEEPRVYVNAYERTPEQEAMWQEQNRIKDALGLEHGNDYQNWLRLHQILLDYENRLKKLEGNK</sequence>
<proteinExistence type="predicted"/>
<evidence type="ECO:0000313" key="1">
    <source>
        <dbReference type="EMBL" id="CAB4156234.1"/>
    </source>
</evidence>
<protein>
    <submittedName>
        <fullName evidence="7">Uncharacterized protein</fullName>
    </submittedName>
</protein>
<gene>
    <name evidence="3" type="ORF">UFOVP1064_26</name>
    <name evidence="4" type="ORF">UFOVP1197_37</name>
    <name evidence="5" type="ORF">UFOVP1294_53</name>
    <name evidence="6" type="ORF">UFOVP1412_56</name>
    <name evidence="7" type="ORF">UFOVP1515_15</name>
    <name evidence="1" type="ORF">UFOVP659_49</name>
    <name evidence="2" type="ORF">UFOVP885_28</name>
</gene>
<evidence type="ECO:0000313" key="7">
    <source>
        <dbReference type="EMBL" id="CAB5226653.1"/>
    </source>
</evidence>
<name>A0A6J7XCG6_9CAUD</name>
<evidence type="ECO:0000313" key="6">
    <source>
        <dbReference type="EMBL" id="CAB4210890.1"/>
    </source>
</evidence>
<evidence type="ECO:0000313" key="2">
    <source>
        <dbReference type="EMBL" id="CAB4169389.1"/>
    </source>
</evidence>
<dbReference type="EMBL" id="LR796846">
    <property type="protein sequence ID" value="CAB4169389.1"/>
    <property type="molecule type" value="Genomic_DNA"/>
</dbReference>
<evidence type="ECO:0000313" key="3">
    <source>
        <dbReference type="EMBL" id="CAB4181329.1"/>
    </source>
</evidence>